<gene>
    <name evidence="3" type="ORF">E2F46_01495</name>
</gene>
<reference evidence="3 4" key="1">
    <citation type="submission" date="2019-03" db="EMBL/GenBank/DDBJ databases">
        <title>Luteimonas zhaokaii sp.nov., isolated from the rectal contents of Plateau pika in Yushu, Qinghai Province, China.</title>
        <authorList>
            <person name="Zhang G."/>
        </authorList>
    </citation>
    <scope>NUCLEOTIDE SEQUENCE [LARGE SCALE GENOMIC DNA]</scope>
    <source>
        <strain evidence="3 4">B9</strain>
    </source>
</reference>
<comment type="caution">
    <text evidence="3">The sequence shown here is derived from an EMBL/GenBank/DDBJ whole genome shotgun (WGS) entry which is preliminary data.</text>
</comment>
<keyword evidence="4" id="KW-1185">Reference proteome</keyword>
<protein>
    <recommendedName>
        <fullName evidence="5">Abortive infection protein-like C-terminal domain-containing protein</fullName>
    </recommendedName>
</protein>
<dbReference type="Pfam" id="PF14355">
    <property type="entry name" value="Abi_C"/>
    <property type="match status" value="1"/>
</dbReference>
<dbReference type="Proteomes" id="UP000294796">
    <property type="component" value="Unassembled WGS sequence"/>
</dbReference>
<organism evidence="3 4">
    <name type="scientific">Luteimonas aestuarii</name>
    <dbReference type="NCBI Taxonomy" id="453837"/>
    <lineage>
        <taxon>Bacteria</taxon>
        <taxon>Pseudomonadati</taxon>
        <taxon>Pseudomonadota</taxon>
        <taxon>Gammaproteobacteria</taxon>
        <taxon>Lysobacterales</taxon>
        <taxon>Lysobacteraceae</taxon>
        <taxon>Luteimonas</taxon>
    </lineage>
</organism>
<evidence type="ECO:0000259" key="2">
    <source>
        <dbReference type="Pfam" id="PF18860"/>
    </source>
</evidence>
<name>A0A4R5U543_9GAMM</name>
<accession>A0A4R5U543</accession>
<evidence type="ECO:0000313" key="3">
    <source>
        <dbReference type="EMBL" id="TDK28769.1"/>
    </source>
</evidence>
<dbReference type="OrthoDB" id="5497289at2"/>
<dbReference type="InterPro" id="IPR026001">
    <property type="entry name" value="Abi-like_C"/>
</dbReference>
<evidence type="ECO:0000259" key="1">
    <source>
        <dbReference type="Pfam" id="PF14355"/>
    </source>
</evidence>
<dbReference type="Pfam" id="PF18860">
    <property type="entry name" value="AbiJ_NTD3"/>
    <property type="match status" value="1"/>
</dbReference>
<feature type="domain" description="AbiJ-NTD3" evidence="2">
    <location>
        <begin position="61"/>
        <end position="225"/>
    </location>
</feature>
<dbReference type="EMBL" id="SMTF01000001">
    <property type="protein sequence ID" value="TDK28769.1"/>
    <property type="molecule type" value="Genomic_DNA"/>
</dbReference>
<evidence type="ECO:0000313" key="4">
    <source>
        <dbReference type="Proteomes" id="UP000294796"/>
    </source>
</evidence>
<feature type="domain" description="Abortive infection protein-like C-terminal" evidence="1">
    <location>
        <begin position="270"/>
        <end position="349"/>
    </location>
</feature>
<sequence>MLEVPAPEFARLRSRIKDLEKQITEALGEAIPPTGSDYYAAKLVPIVGQDEDWRASATVTIPRNVRRNILDGLRLEQVNVFGVLNDPEFLSRIYELRRLPSTDSRYKDAAGDIYQHRVNNDDWDDYWIFDDDRFPLLDGPADTFLRFLAETVHPVVRPDREEAAKIVGHYNDQLRQAGWELVEVERIAGRARYEPQPLSSHGHRTFERGKSVADALDAGAIAKQIQRMEYAIEKDPELAIGSAKELVESCCKTILGKMGVDIGKSDDMNDLAKKLAKSLELVPEGIDDQAKGADCIKRILSNLNQIAGNLANLRRLYGTGHGKDGKHRGLQPRHARLAVASAVAFVDFVTATYEERTRTKPGQ</sequence>
<proteinExistence type="predicted"/>
<dbReference type="AlphaFoldDB" id="A0A4R5U543"/>
<evidence type="ECO:0008006" key="5">
    <source>
        <dbReference type="Google" id="ProtNLM"/>
    </source>
</evidence>
<dbReference type="InterPro" id="IPR041427">
    <property type="entry name" value="AbiJ-NTD3"/>
</dbReference>